<reference evidence="2 3" key="1">
    <citation type="journal article" date="2019" name="Commun. Biol.">
        <title>The bagworm genome reveals a unique fibroin gene that provides high tensile strength.</title>
        <authorList>
            <person name="Kono N."/>
            <person name="Nakamura H."/>
            <person name="Ohtoshi R."/>
            <person name="Tomita M."/>
            <person name="Numata K."/>
            <person name="Arakawa K."/>
        </authorList>
    </citation>
    <scope>NUCLEOTIDE SEQUENCE [LARGE SCALE GENOMIC DNA]</scope>
</reference>
<evidence type="ECO:0000313" key="3">
    <source>
        <dbReference type="Proteomes" id="UP000299102"/>
    </source>
</evidence>
<dbReference type="EMBL" id="BGZK01000382">
    <property type="protein sequence ID" value="GBP40506.1"/>
    <property type="molecule type" value="Genomic_DNA"/>
</dbReference>
<evidence type="ECO:0000256" key="1">
    <source>
        <dbReference type="SAM" id="MobiDB-lite"/>
    </source>
</evidence>
<dbReference type="AlphaFoldDB" id="A0A4C1VN13"/>
<proteinExistence type="predicted"/>
<gene>
    <name evidence="2" type="ORF">EVAR_30565_1</name>
</gene>
<keyword evidence="3" id="KW-1185">Reference proteome</keyword>
<protein>
    <submittedName>
        <fullName evidence="2">Uncharacterized protein</fullName>
    </submittedName>
</protein>
<feature type="compositionally biased region" description="Basic and acidic residues" evidence="1">
    <location>
        <begin position="52"/>
        <end position="69"/>
    </location>
</feature>
<accession>A0A4C1VN13</accession>
<feature type="region of interest" description="Disordered" evidence="1">
    <location>
        <begin position="52"/>
        <end position="81"/>
    </location>
</feature>
<name>A0A4C1VN13_EUMVA</name>
<evidence type="ECO:0000313" key="2">
    <source>
        <dbReference type="EMBL" id="GBP40506.1"/>
    </source>
</evidence>
<comment type="caution">
    <text evidence="2">The sequence shown here is derived from an EMBL/GenBank/DDBJ whole genome shotgun (WGS) entry which is preliminary data.</text>
</comment>
<organism evidence="2 3">
    <name type="scientific">Eumeta variegata</name>
    <name type="common">Bagworm moth</name>
    <name type="synonym">Eumeta japonica</name>
    <dbReference type="NCBI Taxonomy" id="151549"/>
    <lineage>
        <taxon>Eukaryota</taxon>
        <taxon>Metazoa</taxon>
        <taxon>Ecdysozoa</taxon>
        <taxon>Arthropoda</taxon>
        <taxon>Hexapoda</taxon>
        <taxon>Insecta</taxon>
        <taxon>Pterygota</taxon>
        <taxon>Neoptera</taxon>
        <taxon>Endopterygota</taxon>
        <taxon>Lepidoptera</taxon>
        <taxon>Glossata</taxon>
        <taxon>Ditrysia</taxon>
        <taxon>Tineoidea</taxon>
        <taxon>Psychidae</taxon>
        <taxon>Oiketicinae</taxon>
        <taxon>Eumeta</taxon>
    </lineage>
</organism>
<sequence length="81" mass="9140">MCAYTSLRIVAAKGQMTRPTCNSTYSVSNVEVYSFIRNIAKSLLYNEEKHRVQDKVETKEAADELHELPEIDSESSAPSEE</sequence>
<dbReference type="Proteomes" id="UP000299102">
    <property type="component" value="Unassembled WGS sequence"/>
</dbReference>